<evidence type="ECO:0000313" key="3">
    <source>
        <dbReference type="Proteomes" id="UP001201397"/>
    </source>
</evidence>
<feature type="transmembrane region" description="Helical" evidence="1">
    <location>
        <begin position="88"/>
        <end position="106"/>
    </location>
</feature>
<evidence type="ECO:0000256" key="1">
    <source>
        <dbReference type="SAM" id="Phobius"/>
    </source>
</evidence>
<dbReference type="EMBL" id="JAKKDL010000008">
    <property type="protein sequence ID" value="MCF7530105.1"/>
    <property type="molecule type" value="Genomic_DNA"/>
</dbReference>
<comment type="caution">
    <text evidence="2">The sequence shown here is derived from an EMBL/GenBank/DDBJ whole genome shotgun (WGS) entry which is preliminary data.</text>
</comment>
<gene>
    <name evidence="2" type="ORF">L4H06_07705</name>
</gene>
<keyword evidence="1" id="KW-0472">Membrane</keyword>
<accession>A0AAW5AP56</accession>
<proteinExistence type="predicted"/>
<reference evidence="2" key="1">
    <citation type="submission" date="2022-01" db="EMBL/GenBank/DDBJ databases">
        <title>Neisseria sp. ZJ104.</title>
        <authorList>
            <person name="Yang C."/>
        </authorList>
    </citation>
    <scope>NUCLEOTIDE SEQUENCE</scope>
    <source>
        <strain evidence="2">ZJ104</strain>
    </source>
</reference>
<dbReference type="AlphaFoldDB" id="A0AAW5AP56"/>
<keyword evidence="1" id="KW-0812">Transmembrane</keyword>
<dbReference type="Pfam" id="PF06961">
    <property type="entry name" value="DUF1294"/>
    <property type="match status" value="1"/>
</dbReference>
<dbReference type="RefSeq" id="WP_237093010.1">
    <property type="nucleotide sequence ID" value="NZ_JAKKDL010000008.1"/>
</dbReference>
<dbReference type="InterPro" id="IPR010718">
    <property type="entry name" value="DUF1294"/>
</dbReference>
<protein>
    <submittedName>
        <fullName evidence="2">DUF1294 domain-containing protein</fullName>
    </submittedName>
</protein>
<sequence length="116" mass="12975">MKSAALLGSAAYLTAVCHLNSPLGYLYLILSAIGLLLYGFDKHQARRNGRRIPERYLHLTALFGGWAGAWLGRHFFRHKTAKTRFTAVFRLTVAVNIAITIALLIYSSEFLPIPKD</sequence>
<evidence type="ECO:0000313" key="2">
    <source>
        <dbReference type="EMBL" id="MCF7530105.1"/>
    </source>
</evidence>
<dbReference type="Proteomes" id="UP001201397">
    <property type="component" value="Unassembled WGS sequence"/>
</dbReference>
<organism evidence="2 3">
    <name type="scientific">Neisseria lisongii</name>
    <dbReference type="NCBI Taxonomy" id="2912188"/>
    <lineage>
        <taxon>Bacteria</taxon>
        <taxon>Pseudomonadati</taxon>
        <taxon>Pseudomonadota</taxon>
        <taxon>Betaproteobacteria</taxon>
        <taxon>Neisseriales</taxon>
        <taxon>Neisseriaceae</taxon>
        <taxon>Neisseria</taxon>
    </lineage>
</organism>
<name>A0AAW5AP56_9NEIS</name>
<feature type="transmembrane region" description="Helical" evidence="1">
    <location>
        <begin position="25"/>
        <end position="40"/>
    </location>
</feature>
<keyword evidence="1" id="KW-1133">Transmembrane helix</keyword>